<feature type="compositionally biased region" description="Basic and acidic residues" evidence="1">
    <location>
        <begin position="1"/>
        <end position="20"/>
    </location>
</feature>
<accession>A0ABN2YKU4</accession>
<dbReference type="Proteomes" id="UP001500575">
    <property type="component" value="Unassembled WGS sequence"/>
</dbReference>
<evidence type="ECO:0000313" key="2">
    <source>
        <dbReference type="EMBL" id="GAA2127565.1"/>
    </source>
</evidence>
<reference evidence="2 3" key="1">
    <citation type="journal article" date="2019" name="Int. J. Syst. Evol. Microbiol.">
        <title>The Global Catalogue of Microorganisms (GCM) 10K type strain sequencing project: providing services to taxonomists for standard genome sequencing and annotation.</title>
        <authorList>
            <consortium name="The Broad Institute Genomics Platform"/>
            <consortium name="The Broad Institute Genome Sequencing Center for Infectious Disease"/>
            <person name="Wu L."/>
            <person name="Ma J."/>
        </authorList>
    </citation>
    <scope>NUCLEOTIDE SEQUENCE [LARGE SCALE GENOMIC DNA]</scope>
    <source>
        <strain evidence="2 3">JCM 16021</strain>
    </source>
</reference>
<evidence type="ECO:0000256" key="1">
    <source>
        <dbReference type="SAM" id="MobiDB-lite"/>
    </source>
</evidence>
<sequence length="160" mass="18182">MPLRSSQREHEVLDPIKEYSDEPTPSEAKAEGLRGGWEIDDPGKSYKFDLLQFAKIAPPRPDGLQRSNVEVFAQFSDLRDEWLAATEMVSNVQQMTMHPAYQQMIGLGPQVVPFMIDELRSGPQHYYWALAAIVGTDHGTGADTMREAAQKWVEWYDQGR</sequence>
<evidence type="ECO:0000313" key="3">
    <source>
        <dbReference type="Proteomes" id="UP001500575"/>
    </source>
</evidence>
<name>A0ABN2YKU4_9ACTN</name>
<feature type="region of interest" description="Disordered" evidence="1">
    <location>
        <begin position="1"/>
        <end position="37"/>
    </location>
</feature>
<dbReference type="EMBL" id="BAAAQQ010000012">
    <property type="protein sequence ID" value="GAA2127565.1"/>
    <property type="molecule type" value="Genomic_DNA"/>
</dbReference>
<protein>
    <submittedName>
        <fullName evidence="2">Uncharacterized protein</fullName>
    </submittedName>
</protein>
<dbReference type="RefSeq" id="WP_344304303.1">
    <property type="nucleotide sequence ID" value="NZ_BAAAQQ010000012.1"/>
</dbReference>
<organism evidence="2 3">
    <name type="scientific">Nocardioides bigeumensis</name>
    <dbReference type="NCBI Taxonomy" id="433657"/>
    <lineage>
        <taxon>Bacteria</taxon>
        <taxon>Bacillati</taxon>
        <taxon>Actinomycetota</taxon>
        <taxon>Actinomycetes</taxon>
        <taxon>Propionibacteriales</taxon>
        <taxon>Nocardioidaceae</taxon>
        <taxon>Nocardioides</taxon>
    </lineage>
</organism>
<proteinExistence type="predicted"/>
<comment type="caution">
    <text evidence="2">The sequence shown here is derived from an EMBL/GenBank/DDBJ whole genome shotgun (WGS) entry which is preliminary data.</text>
</comment>
<keyword evidence="3" id="KW-1185">Reference proteome</keyword>
<gene>
    <name evidence="2" type="ORF">GCM10009843_27160</name>
</gene>